<protein>
    <recommendedName>
        <fullName evidence="2">Carboxylesterase type B domain-containing protein</fullName>
    </recommendedName>
</protein>
<proteinExistence type="predicted"/>
<dbReference type="SUPFAM" id="SSF53474">
    <property type="entry name" value="alpha/beta-Hydrolases"/>
    <property type="match status" value="1"/>
</dbReference>
<evidence type="ECO:0000259" key="2">
    <source>
        <dbReference type="Pfam" id="PF00135"/>
    </source>
</evidence>
<evidence type="ECO:0000313" key="3">
    <source>
        <dbReference type="EMBL" id="CAH0385584.1"/>
    </source>
</evidence>
<dbReference type="InterPro" id="IPR050309">
    <property type="entry name" value="Type-B_Carboxylest/Lipase"/>
</dbReference>
<dbReference type="Proteomes" id="UP001152759">
    <property type="component" value="Chromosome 2"/>
</dbReference>
<reference evidence="3" key="1">
    <citation type="submission" date="2021-12" db="EMBL/GenBank/DDBJ databases">
        <authorList>
            <person name="King R."/>
        </authorList>
    </citation>
    <scope>NUCLEOTIDE SEQUENCE</scope>
</reference>
<dbReference type="InterPro" id="IPR029058">
    <property type="entry name" value="AB_hydrolase_fold"/>
</dbReference>
<dbReference type="AlphaFoldDB" id="A0A9P0EZH2"/>
<name>A0A9P0EZH2_BEMTA</name>
<feature type="domain" description="Carboxylesterase type B" evidence="2">
    <location>
        <begin position="1"/>
        <end position="335"/>
    </location>
</feature>
<gene>
    <name evidence="3" type="ORF">BEMITA_LOCUS4800</name>
</gene>
<dbReference type="PANTHER" id="PTHR11559">
    <property type="entry name" value="CARBOXYLESTERASE"/>
    <property type="match status" value="1"/>
</dbReference>
<dbReference type="Pfam" id="PF00135">
    <property type="entry name" value="COesterase"/>
    <property type="match status" value="1"/>
</dbReference>
<dbReference type="InterPro" id="IPR002018">
    <property type="entry name" value="CarbesteraseB"/>
</dbReference>
<sequence length="353" mass="39672">MGESKGGAAVNSMFYAPSAKGLFKRCVSLSGVVQNPYSFAPLVNISTPSKKLAELVECPTEPSESFVDCMRNVDFRRLIQLESQVYPNDIEKPTTGTLWAPTIEPKSSPSPYLTIDPKLATFRPNYPWLNIINAADGGVYVAYIFGEPDLENLLAENPKLVLPVLLSLDFEFCADDIPEIVNRILTFYFGDLPVGRSTESQLVNLFSDYFFFTGVENASLNYGGEVSVYRYTYIQSVTFNSLRGDGSLRAAPTHSDVLLNFFPDLKNFPNRTYTEKDVEVSKLMVEALVSFIEDGNPTKFSSIKWSPSDLTENEIYQKAEPFLQEQCISERLQFWSTIRAEFRTKTLTDSQIC</sequence>
<accession>A0A9P0EZH2</accession>
<dbReference type="Gene3D" id="3.40.50.1820">
    <property type="entry name" value="alpha/beta hydrolase"/>
    <property type="match status" value="1"/>
</dbReference>
<evidence type="ECO:0000313" key="4">
    <source>
        <dbReference type="Proteomes" id="UP001152759"/>
    </source>
</evidence>
<dbReference type="EMBL" id="OU963863">
    <property type="protein sequence ID" value="CAH0385584.1"/>
    <property type="molecule type" value="Genomic_DNA"/>
</dbReference>
<organism evidence="3 4">
    <name type="scientific">Bemisia tabaci</name>
    <name type="common">Sweetpotato whitefly</name>
    <name type="synonym">Aleurodes tabaci</name>
    <dbReference type="NCBI Taxonomy" id="7038"/>
    <lineage>
        <taxon>Eukaryota</taxon>
        <taxon>Metazoa</taxon>
        <taxon>Ecdysozoa</taxon>
        <taxon>Arthropoda</taxon>
        <taxon>Hexapoda</taxon>
        <taxon>Insecta</taxon>
        <taxon>Pterygota</taxon>
        <taxon>Neoptera</taxon>
        <taxon>Paraneoptera</taxon>
        <taxon>Hemiptera</taxon>
        <taxon>Sternorrhyncha</taxon>
        <taxon>Aleyrodoidea</taxon>
        <taxon>Aleyrodidae</taxon>
        <taxon>Aleyrodinae</taxon>
        <taxon>Bemisia</taxon>
    </lineage>
</organism>
<keyword evidence="1" id="KW-0325">Glycoprotein</keyword>
<keyword evidence="4" id="KW-1185">Reference proteome</keyword>
<evidence type="ECO:0000256" key="1">
    <source>
        <dbReference type="ARBA" id="ARBA00023180"/>
    </source>
</evidence>